<feature type="compositionally biased region" description="Polar residues" evidence="1">
    <location>
        <begin position="170"/>
        <end position="180"/>
    </location>
</feature>
<evidence type="ECO:0000256" key="1">
    <source>
        <dbReference type="SAM" id="MobiDB-lite"/>
    </source>
</evidence>
<feature type="region of interest" description="Disordered" evidence="1">
    <location>
        <begin position="134"/>
        <end position="199"/>
    </location>
</feature>
<organism evidence="2 3">
    <name type="scientific">Orbilia javanica</name>
    <dbReference type="NCBI Taxonomy" id="47235"/>
    <lineage>
        <taxon>Eukaryota</taxon>
        <taxon>Fungi</taxon>
        <taxon>Dikarya</taxon>
        <taxon>Ascomycota</taxon>
        <taxon>Pezizomycotina</taxon>
        <taxon>Orbiliomycetes</taxon>
        <taxon>Orbiliales</taxon>
        <taxon>Orbiliaceae</taxon>
        <taxon>Orbilia</taxon>
    </lineage>
</organism>
<comment type="caution">
    <text evidence="2">The sequence shown here is derived from an EMBL/GenBank/DDBJ whole genome shotgun (WGS) entry which is preliminary data.</text>
</comment>
<sequence length="199" mass="22456">MSPQEYHASPFYAADQVSLQARRAAEDPFGEKDTNAIGDHYKDTVHWPSKNSIMKEKRLLRMKDVLEQRFRDSDGVEMDLSLFDVEALLEQDKEDARAEDQRKRAEEARKKRAEEASGLLPIFEAKSGLQVANARMSRGAGRGGSARGRTPMRRITAGKPRREQLEALPTDTQTPRPSNNSRKKTGGGRHRLFLPQPLS</sequence>
<name>A0AAN8RJW5_9PEZI</name>
<evidence type="ECO:0000313" key="2">
    <source>
        <dbReference type="EMBL" id="KAK6348218.1"/>
    </source>
</evidence>
<gene>
    <name evidence="2" type="ORF">TWF718_006028</name>
</gene>
<evidence type="ECO:0000313" key="3">
    <source>
        <dbReference type="Proteomes" id="UP001313282"/>
    </source>
</evidence>
<reference evidence="2 3" key="1">
    <citation type="submission" date="2019-10" db="EMBL/GenBank/DDBJ databases">
        <authorList>
            <person name="Palmer J.M."/>
        </authorList>
    </citation>
    <scope>NUCLEOTIDE SEQUENCE [LARGE SCALE GENOMIC DNA]</scope>
    <source>
        <strain evidence="2 3">TWF718</strain>
    </source>
</reference>
<keyword evidence="3" id="KW-1185">Reference proteome</keyword>
<dbReference type="AlphaFoldDB" id="A0AAN8RJW5"/>
<dbReference type="EMBL" id="JAVHNR010000003">
    <property type="protein sequence ID" value="KAK6348218.1"/>
    <property type="molecule type" value="Genomic_DNA"/>
</dbReference>
<feature type="region of interest" description="Disordered" evidence="1">
    <location>
        <begin position="92"/>
        <end position="119"/>
    </location>
</feature>
<protein>
    <submittedName>
        <fullName evidence="2">Uncharacterized protein</fullName>
    </submittedName>
</protein>
<feature type="compositionally biased region" description="Basic and acidic residues" evidence="1">
    <location>
        <begin position="92"/>
        <end position="115"/>
    </location>
</feature>
<feature type="compositionally biased region" description="Basic residues" evidence="1">
    <location>
        <begin position="181"/>
        <end position="192"/>
    </location>
</feature>
<accession>A0AAN8RJW5</accession>
<proteinExistence type="predicted"/>
<dbReference type="Proteomes" id="UP001313282">
    <property type="component" value="Unassembled WGS sequence"/>
</dbReference>